<accession>A0A1S6HSP4</accession>
<sequence>MMDNTYYFLVTPNTANNHGVVTAIAATIARNATADGVGLLSLEYVAYIRLGLNIANAETTIPKTNIKVVKFGVRSRTEKYSLSHAGKKNE</sequence>
<dbReference type="RefSeq" id="WP_077753553.1">
    <property type="nucleotide sequence ID" value="NZ_CP014782.1"/>
</dbReference>
<dbReference type="EMBL" id="CP014782">
    <property type="protein sequence ID" value="AQS38522.1"/>
    <property type="molecule type" value="Genomic_DNA"/>
</dbReference>
<name>A0A1S6HSP4_9GAMM</name>
<keyword evidence="2" id="KW-1185">Reference proteome</keyword>
<organism evidence="1 2">
    <name type="scientific">Shewanella psychrophila</name>
    <dbReference type="NCBI Taxonomy" id="225848"/>
    <lineage>
        <taxon>Bacteria</taxon>
        <taxon>Pseudomonadati</taxon>
        <taxon>Pseudomonadota</taxon>
        <taxon>Gammaproteobacteria</taxon>
        <taxon>Alteromonadales</taxon>
        <taxon>Shewanellaceae</taxon>
        <taxon>Shewanella</taxon>
    </lineage>
</organism>
<dbReference type="AlphaFoldDB" id="A0A1S6HSP4"/>
<gene>
    <name evidence="1" type="ORF">Sps_03392</name>
</gene>
<protein>
    <submittedName>
        <fullName evidence="1">Uncharacterized protein</fullName>
    </submittedName>
</protein>
<reference evidence="1 2" key="1">
    <citation type="submission" date="2016-03" db="EMBL/GenBank/DDBJ databases">
        <title>Complete genome sequence of Shewanella psychrophila WP2, a deep sea bacterium isolated from west Pacific sediment.</title>
        <authorList>
            <person name="Xu G."/>
            <person name="Jian H."/>
        </authorList>
    </citation>
    <scope>NUCLEOTIDE SEQUENCE [LARGE SCALE GENOMIC DNA]</scope>
    <source>
        <strain evidence="1 2">WP2</strain>
    </source>
</reference>
<dbReference type="Proteomes" id="UP000189545">
    <property type="component" value="Chromosome"/>
</dbReference>
<evidence type="ECO:0000313" key="1">
    <source>
        <dbReference type="EMBL" id="AQS38522.1"/>
    </source>
</evidence>
<proteinExistence type="predicted"/>
<evidence type="ECO:0000313" key="2">
    <source>
        <dbReference type="Proteomes" id="UP000189545"/>
    </source>
</evidence>
<dbReference type="KEGG" id="spsw:Sps_03392"/>